<dbReference type="AlphaFoldDB" id="A0A1R3KYQ1"/>
<dbReference type="Gramene" id="OMP12148">
    <property type="protein sequence ID" value="OMP12148"/>
    <property type="gene ID" value="CCACVL1_00102"/>
</dbReference>
<gene>
    <name evidence="1" type="ORF">CCACVL1_00102</name>
</gene>
<organism evidence="1 2">
    <name type="scientific">Corchorus capsularis</name>
    <name type="common">Jute</name>
    <dbReference type="NCBI Taxonomy" id="210143"/>
    <lineage>
        <taxon>Eukaryota</taxon>
        <taxon>Viridiplantae</taxon>
        <taxon>Streptophyta</taxon>
        <taxon>Embryophyta</taxon>
        <taxon>Tracheophyta</taxon>
        <taxon>Spermatophyta</taxon>
        <taxon>Magnoliopsida</taxon>
        <taxon>eudicotyledons</taxon>
        <taxon>Gunneridae</taxon>
        <taxon>Pentapetalae</taxon>
        <taxon>rosids</taxon>
        <taxon>malvids</taxon>
        <taxon>Malvales</taxon>
        <taxon>Malvaceae</taxon>
        <taxon>Grewioideae</taxon>
        <taxon>Apeibeae</taxon>
        <taxon>Corchorus</taxon>
    </lineage>
</organism>
<keyword evidence="2" id="KW-1185">Reference proteome</keyword>
<proteinExistence type="predicted"/>
<accession>A0A1R3KYQ1</accession>
<dbReference type="Proteomes" id="UP000188268">
    <property type="component" value="Unassembled WGS sequence"/>
</dbReference>
<evidence type="ECO:0000313" key="1">
    <source>
        <dbReference type="EMBL" id="OMP12148.1"/>
    </source>
</evidence>
<protein>
    <submittedName>
        <fullName evidence="1">Uncharacterized protein</fullName>
    </submittedName>
</protein>
<name>A0A1R3KYQ1_COCAP</name>
<sequence length="48" mass="5804">MKLSWQFGRPKRFVLMQIQKRDYESIRPINYSRDLDEIQPALASYNCP</sequence>
<evidence type="ECO:0000313" key="2">
    <source>
        <dbReference type="Proteomes" id="UP000188268"/>
    </source>
</evidence>
<reference evidence="1 2" key="1">
    <citation type="submission" date="2013-09" db="EMBL/GenBank/DDBJ databases">
        <title>Corchorus capsularis genome sequencing.</title>
        <authorList>
            <person name="Alam M."/>
            <person name="Haque M.S."/>
            <person name="Islam M.S."/>
            <person name="Emdad E.M."/>
            <person name="Islam M.M."/>
            <person name="Ahmed B."/>
            <person name="Halim A."/>
            <person name="Hossen Q.M.M."/>
            <person name="Hossain M.Z."/>
            <person name="Ahmed R."/>
            <person name="Khan M.M."/>
            <person name="Islam R."/>
            <person name="Rashid M.M."/>
            <person name="Khan S.A."/>
            <person name="Rahman M.S."/>
            <person name="Alam M."/>
        </authorList>
    </citation>
    <scope>NUCLEOTIDE SEQUENCE [LARGE SCALE GENOMIC DNA]</scope>
    <source>
        <strain evidence="2">cv. CVL-1</strain>
        <tissue evidence="1">Whole seedling</tissue>
    </source>
</reference>
<comment type="caution">
    <text evidence="1">The sequence shown here is derived from an EMBL/GenBank/DDBJ whole genome shotgun (WGS) entry which is preliminary data.</text>
</comment>
<dbReference type="EMBL" id="AWWV01000369">
    <property type="protein sequence ID" value="OMP12148.1"/>
    <property type="molecule type" value="Genomic_DNA"/>
</dbReference>